<keyword evidence="1" id="KW-1133">Transmembrane helix</keyword>
<accession>A0A3M7PFD0</accession>
<organism evidence="2 3">
    <name type="scientific">Brachionus plicatilis</name>
    <name type="common">Marine rotifer</name>
    <name type="synonym">Brachionus muelleri</name>
    <dbReference type="NCBI Taxonomy" id="10195"/>
    <lineage>
        <taxon>Eukaryota</taxon>
        <taxon>Metazoa</taxon>
        <taxon>Spiralia</taxon>
        <taxon>Gnathifera</taxon>
        <taxon>Rotifera</taxon>
        <taxon>Eurotatoria</taxon>
        <taxon>Monogononta</taxon>
        <taxon>Pseudotrocha</taxon>
        <taxon>Ploima</taxon>
        <taxon>Brachionidae</taxon>
        <taxon>Brachionus</taxon>
    </lineage>
</organism>
<evidence type="ECO:0000313" key="3">
    <source>
        <dbReference type="Proteomes" id="UP000276133"/>
    </source>
</evidence>
<feature type="non-terminal residue" evidence="2">
    <location>
        <position position="1"/>
    </location>
</feature>
<gene>
    <name evidence="2" type="ORF">BpHYR1_017470</name>
</gene>
<proteinExistence type="predicted"/>
<dbReference type="EMBL" id="REGN01011419">
    <property type="protein sequence ID" value="RMZ97440.1"/>
    <property type="molecule type" value="Genomic_DNA"/>
</dbReference>
<comment type="caution">
    <text evidence="2">The sequence shown here is derived from an EMBL/GenBank/DDBJ whole genome shotgun (WGS) entry which is preliminary data.</text>
</comment>
<name>A0A3M7PFD0_BRAPC</name>
<reference evidence="2 3" key="1">
    <citation type="journal article" date="2018" name="Sci. Rep.">
        <title>Genomic signatures of local adaptation to the degree of environmental predictability in rotifers.</title>
        <authorList>
            <person name="Franch-Gras L."/>
            <person name="Hahn C."/>
            <person name="Garcia-Roger E.M."/>
            <person name="Carmona M.J."/>
            <person name="Serra M."/>
            <person name="Gomez A."/>
        </authorList>
    </citation>
    <scope>NUCLEOTIDE SEQUENCE [LARGE SCALE GENOMIC DNA]</scope>
    <source>
        <strain evidence="2">HYR1</strain>
    </source>
</reference>
<keyword evidence="1" id="KW-0472">Membrane</keyword>
<keyword evidence="1" id="KW-0812">Transmembrane</keyword>
<feature type="transmembrane region" description="Helical" evidence="1">
    <location>
        <begin position="42"/>
        <end position="63"/>
    </location>
</feature>
<evidence type="ECO:0000256" key="1">
    <source>
        <dbReference type="SAM" id="Phobius"/>
    </source>
</evidence>
<dbReference type="AlphaFoldDB" id="A0A3M7PFD0"/>
<evidence type="ECO:0000313" key="2">
    <source>
        <dbReference type="EMBL" id="RMZ97440.1"/>
    </source>
</evidence>
<dbReference type="Proteomes" id="UP000276133">
    <property type="component" value="Unassembled WGS sequence"/>
</dbReference>
<keyword evidence="3" id="KW-1185">Reference proteome</keyword>
<sequence>LRWNINTCSYTSNERDRIDGPKGTNVNITPTKTCSKNVQIKTNLYCTHFVLRLFLFLSLLFLYEELKKRRSRGRVEEQNEYKLVLICNSIKIKLILL</sequence>
<protein>
    <submittedName>
        <fullName evidence="2">Uncharacterized protein</fullName>
    </submittedName>
</protein>